<evidence type="ECO:0000256" key="1">
    <source>
        <dbReference type="SAM" id="MobiDB-lite"/>
    </source>
</evidence>
<name>A0A662ZHX7_9GAMM</name>
<reference evidence="2 3" key="1">
    <citation type="submission" date="2016-10" db="EMBL/GenBank/DDBJ databases">
        <authorList>
            <person name="Varghese N."/>
            <person name="Submissions S."/>
        </authorList>
    </citation>
    <scope>NUCLEOTIDE SEQUENCE [LARGE SCALE GENOMIC DNA]</scope>
    <source>
        <strain evidence="2 3">DSM 1361</strain>
    </source>
</reference>
<dbReference type="GO" id="GO:0045732">
    <property type="term" value="P:positive regulation of protein catabolic process"/>
    <property type="evidence" value="ECO:0007669"/>
    <property type="project" value="TreeGrafter"/>
</dbReference>
<keyword evidence="3" id="KW-1185">Reference proteome</keyword>
<dbReference type="InterPro" id="IPR036760">
    <property type="entry name" value="SspB-like_sf"/>
</dbReference>
<sequence>MSDGIKVPPCRPYVLRAMYDWMVDNLLTPQIAVNVNFPEVDLPLQYAQNGLIILNISPRAVLNLKIDNRGISFNARFGGVPHSVYVPMIAVTSIYPREDPKLGMYLLPEAGYDDFYENSDAGTSKGHLSAVEEVENTGSKENVPSSAPESGEKKVEHKKPTLEIVE</sequence>
<dbReference type="InterPro" id="IPR007481">
    <property type="entry name" value="SspB"/>
</dbReference>
<evidence type="ECO:0000313" key="2">
    <source>
        <dbReference type="EMBL" id="SFP34858.1"/>
    </source>
</evidence>
<feature type="compositionally biased region" description="Basic and acidic residues" evidence="1">
    <location>
        <begin position="150"/>
        <end position="166"/>
    </location>
</feature>
<proteinExistence type="predicted"/>
<dbReference type="OrthoDB" id="9797358at2"/>
<feature type="compositionally biased region" description="Polar residues" evidence="1">
    <location>
        <begin position="136"/>
        <end position="148"/>
    </location>
</feature>
<dbReference type="Proteomes" id="UP000243745">
    <property type="component" value="Unassembled WGS sequence"/>
</dbReference>
<dbReference type="Pfam" id="PF04386">
    <property type="entry name" value="SspB"/>
    <property type="match status" value="1"/>
</dbReference>
<feature type="region of interest" description="Disordered" evidence="1">
    <location>
        <begin position="132"/>
        <end position="166"/>
    </location>
</feature>
<evidence type="ECO:0000313" key="3">
    <source>
        <dbReference type="Proteomes" id="UP000243745"/>
    </source>
</evidence>
<dbReference type="GO" id="GO:0005829">
    <property type="term" value="C:cytosol"/>
    <property type="evidence" value="ECO:0007669"/>
    <property type="project" value="TreeGrafter"/>
</dbReference>
<dbReference type="PANTHER" id="PTHR37486:SF1">
    <property type="entry name" value="STRINGENT STARVATION PROTEIN B"/>
    <property type="match status" value="1"/>
</dbReference>
<accession>A0A662ZHX7</accession>
<dbReference type="SUPFAM" id="SSF101738">
    <property type="entry name" value="SspB-like"/>
    <property type="match status" value="1"/>
</dbReference>
<dbReference type="EMBL" id="FOXF01000017">
    <property type="protein sequence ID" value="SFP34858.1"/>
    <property type="molecule type" value="Genomic_DNA"/>
</dbReference>
<dbReference type="AlphaFoldDB" id="A0A662ZHX7"/>
<dbReference type="RefSeq" id="WP_093141827.1">
    <property type="nucleotide sequence ID" value="NZ_FOXF01000017.1"/>
</dbReference>
<dbReference type="Gene3D" id="2.30.30.220">
    <property type="entry name" value="SspB-like"/>
    <property type="match status" value="1"/>
</dbReference>
<protein>
    <submittedName>
        <fullName evidence="2">Stringent starvation protein B</fullName>
    </submittedName>
</protein>
<organism evidence="2 3">
    <name type="scientific">Ruminobacter amylophilus</name>
    <dbReference type="NCBI Taxonomy" id="867"/>
    <lineage>
        <taxon>Bacteria</taxon>
        <taxon>Pseudomonadati</taxon>
        <taxon>Pseudomonadota</taxon>
        <taxon>Gammaproteobacteria</taxon>
        <taxon>Aeromonadales</taxon>
        <taxon>Succinivibrionaceae</taxon>
        <taxon>Ruminobacter</taxon>
    </lineage>
</organism>
<dbReference type="PANTHER" id="PTHR37486">
    <property type="entry name" value="STRINGENT STARVATION PROTEIN B"/>
    <property type="match status" value="1"/>
</dbReference>
<gene>
    <name evidence="2" type="ORF">SAMN02910344_01149</name>
</gene>
<dbReference type="PIRSF" id="PIRSF005276">
    <property type="entry name" value="SspB"/>
    <property type="match status" value="1"/>
</dbReference>
<dbReference type="GO" id="GO:0005840">
    <property type="term" value="C:ribosome"/>
    <property type="evidence" value="ECO:0007669"/>
    <property type="project" value="TreeGrafter"/>
</dbReference>